<name>A0A269Z471_9MICO</name>
<reference evidence="1 2" key="1">
    <citation type="submission" date="2017-04" db="EMBL/GenBank/DDBJ databases">
        <title>Kefir bacterial isolates.</title>
        <authorList>
            <person name="Kim Y."/>
            <person name="Blasche S."/>
            <person name="Patil K.R."/>
        </authorList>
    </citation>
    <scope>NUCLEOTIDE SEQUENCE [LARGE SCALE GENOMIC DNA]</scope>
    <source>
        <strain evidence="1 2">OG2</strain>
    </source>
</reference>
<feature type="non-terminal residue" evidence="1">
    <location>
        <position position="1"/>
    </location>
</feature>
<organism evidence="1 2">
    <name type="scientific">Brevibacterium casei</name>
    <dbReference type="NCBI Taxonomy" id="33889"/>
    <lineage>
        <taxon>Bacteria</taxon>
        <taxon>Bacillati</taxon>
        <taxon>Actinomycetota</taxon>
        <taxon>Actinomycetes</taxon>
        <taxon>Micrococcales</taxon>
        <taxon>Brevibacteriaceae</taxon>
        <taxon>Brevibacterium</taxon>
    </lineage>
</organism>
<proteinExistence type="predicted"/>
<dbReference type="AlphaFoldDB" id="A0A269Z471"/>
<dbReference type="EMBL" id="NCWY01000030">
    <property type="protein sequence ID" value="PAK92592.1"/>
    <property type="molecule type" value="Genomic_DNA"/>
</dbReference>
<accession>A0A269Z471</accession>
<protein>
    <submittedName>
        <fullName evidence="1">Uncharacterized protein</fullName>
    </submittedName>
</protein>
<sequence length="66" mass="7214">SLDCSPASPMLLRRLDIAVERRPLFACPPEVPSLRAMLRSGVAQFGSGQNQLSRVLSIDHAHGQIF</sequence>
<evidence type="ECO:0000313" key="2">
    <source>
        <dbReference type="Proteomes" id="UP000216867"/>
    </source>
</evidence>
<dbReference type="Proteomes" id="UP000216867">
    <property type="component" value="Unassembled WGS sequence"/>
</dbReference>
<evidence type="ECO:0000313" key="1">
    <source>
        <dbReference type="EMBL" id="PAK92592.1"/>
    </source>
</evidence>
<comment type="caution">
    <text evidence="1">The sequence shown here is derived from an EMBL/GenBank/DDBJ whole genome shotgun (WGS) entry which is preliminary data.</text>
</comment>
<gene>
    <name evidence="1" type="ORF">B8X04_16985</name>
</gene>